<dbReference type="InterPro" id="IPR018968">
    <property type="entry name" value="Phasin"/>
</dbReference>
<evidence type="ECO:0000313" key="4">
    <source>
        <dbReference type="Proteomes" id="UP001449225"/>
    </source>
</evidence>
<feature type="region of interest" description="Disordered" evidence="1">
    <location>
        <begin position="136"/>
        <end position="183"/>
    </location>
</feature>
<sequence>MYDDLMKDVQEKMKPAIDVAEVNKKALETLFSLQSEYVTDFVDSSVAQLKALSEVKDAKDAIELQVQFFKNLEVKMTSVAEKELAALTTAKEEISGIVEKSLAEIKEMPYVSDFNKFITEATEATTAAITEATAAVKPAPEAKATPAAAATPAPAAKTAAPAKKAPAKKAPAKRKPAAPKAAE</sequence>
<protein>
    <submittedName>
        <fullName evidence="3">Phasin family protein</fullName>
    </submittedName>
</protein>
<feature type="compositionally biased region" description="Low complexity" evidence="1">
    <location>
        <begin position="136"/>
        <end position="164"/>
    </location>
</feature>
<dbReference type="RefSeq" id="WP_342854682.1">
    <property type="nucleotide sequence ID" value="NZ_JBBMRA010000012.1"/>
</dbReference>
<evidence type="ECO:0000256" key="1">
    <source>
        <dbReference type="SAM" id="MobiDB-lite"/>
    </source>
</evidence>
<proteinExistence type="predicted"/>
<name>A0ABU9TUV8_9GAMM</name>
<reference evidence="3 4" key="1">
    <citation type="submission" date="2024-03" db="EMBL/GenBank/DDBJ databases">
        <title>Community enrichment and isolation of bacterial strains for fucoidan degradation.</title>
        <authorList>
            <person name="Sichert A."/>
        </authorList>
    </citation>
    <scope>NUCLEOTIDE SEQUENCE [LARGE SCALE GENOMIC DNA]</scope>
    <source>
        <strain evidence="3 4">AS76</strain>
    </source>
</reference>
<comment type="caution">
    <text evidence="3">The sequence shown here is derived from an EMBL/GenBank/DDBJ whole genome shotgun (WGS) entry which is preliminary data.</text>
</comment>
<dbReference type="Proteomes" id="UP001449225">
    <property type="component" value="Unassembled WGS sequence"/>
</dbReference>
<evidence type="ECO:0000259" key="2">
    <source>
        <dbReference type="Pfam" id="PF09361"/>
    </source>
</evidence>
<feature type="compositionally biased region" description="Basic residues" evidence="1">
    <location>
        <begin position="165"/>
        <end position="177"/>
    </location>
</feature>
<accession>A0ABU9TUV8</accession>
<keyword evidence="4" id="KW-1185">Reference proteome</keyword>
<feature type="domain" description="Phasin" evidence="2">
    <location>
        <begin position="8"/>
        <end position="100"/>
    </location>
</feature>
<organism evidence="3 4">
    <name type="scientific">Neptuniibacter pectenicola</name>
    <dbReference type="NCBI Taxonomy" id="1806669"/>
    <lineage>
        <taxon>Bacteria</taxon>
        <taxon>Pseudomonadati</taxon>
        <taxon>Pseudomonadota</taxon>
        <taxon>Gammaproteobacteria</taxon>
        <taxon>Oceanospirillales</taxon>
        <taxon>Oceanospirillaceae</taxon>
        <taxon>Neptuniibacter</taxon>
    </lineage>
</organism>
<dbReference type="Pfam" id="PF09361">
    <property type="entry name" value="Phasin_2"/>
    <property type="match status" value="1"/>
</dbReference>
<gene>
    <name evidence="3" type="ORF">WNY58_12430</name>
</gene>
<evidence type="ECO:0000313" key="3">
    <source>
        <dbReference type="EMBL" id="MEM5537196.1"/>
    </source>
</evidence>
<dbReference type="EMBL" id="JBBMRA010000012">
    <property type="protein sequence ID" value="MEM5537196.1"/>
    <property type="molecule type" value="Genomic_DNA"/>
</dbReference>